<dbReference type="PRINTS" id="PR00037">
    <property type="entry name" value="HTHLACR"/>
</dbReference>
<keyword evidence="1" id="KW-0805">Transcription regulation</keyword>
<dbReference type="InterPro" id="IPR001034">
    <property type="entry name" value="DeoR_HTH"/>
</dbReference>
<proteinExistence type="predicted"/>
<reference evidence="5 6" key="1">
    <citation type="submission" date="2019-07" db="EMBL/GenBank/DDBJ databases">
        <title>Quadrisphaera sp. strain DD2A genome sequencing and assembly.</title>
        <authorList>
            <person name="Kim I."/>
        </authorList>
    </citation>
    <scope>NUCLEOTIDE SEQUENCE [LARGE SCALE GENOMIC DNA]</scope>
    <source>
        <strain evidence="5 6">DD2A</strain>
    </source>
</reference>
<dbReference type="SUPFAM" id="SSF100950">
    <property type="entry name" value="NagB/RpiA/CoA transferase-like"/>
    <property type="match status" value="1"/>
</dbReference>
<dbReference type="InterPro" id="IPR036390">
    <property type="entry name" value="WH_DNA-bd_sf"/>
</dbReference>
<dbReference type="GO" id="GO:0003700">
    <property type="term" value="F:DNA-binding transcription factor activity"/>
    <property type="evidence" value="ECO:0007669"/>
    <property type="project" value="InterPro"/>
</dbReference>
<protein>
    <submittedName>
        <fullName evidence="5">DeoR/GlpR transcriptional regulator</fullName>
    </submittedName>
</protein>
<dbReference type="AlphaFoldDB" id="A0A5C8ZLD2"/>
<dbReference type="Gene3D" id="3.40.50.1360">
    <property type="match status" value="1"/>
</dbReference>
<dbReference type="EMBL" id="VKAC01000001">
    <property type="protein sequence ID" value="TXR57918.1"/>
    <property type="molecule type" value="Genomic_DNA"/>
</dbReference>
<keyword evidence="2" id="KW-0238">DNA-binding</keyword>
<evidence type="ECO:0000313" key="5">
    <source>
        <dbReference type="EMBL" id="TXR57918.1"/>
    </source>
</evidence>
<dbReference type="RefSeq" id="WP_147924529.1">
    <property type="nucleotide sequence ID" value="NZ_VKAC01000001.1"/>
</dbReference>
<feature type="domain" description="HTH deoR-type" evidence="4">
    <location>
        <begin position="3"/>
        <end position="58"/>
    </location>
</feature>
<evidence type="ECO:0000259" key="4">
    <source>
        <dbReference type="PROSITE" id="PS51000"/>
    </source>
</evidence>
<dbReference type="PROSITE" id="PS00894">
    <property type="entry name" value="HTH_DEOR_1"/>
    <property type="match status" value="1"/>
</dbReference>
<dbReference type="Pfam" id="PF00455">
    <property type="entry name" value="DeoRC"/>
    <property type="match status" value="1"/>
</dbReference>
<dbReference type="SUPFAM" id="SSF46785">
    <property type="entry name" value="Winged helix' DNA-binding domain"/>
    <property type="match status" value="1"/>
</dbReference>
<keyword evidence="3" id="KW-0804">Transcription</keyword>
<accession>A0A5C8ZLD2</accession>
<dbReference type="InterPro" id="IPR037171">
    <property type="entry name" value="NagB/RpiA_transferase-like"/>
</dbReference>
<dbReference type="Pfam" id="PF08220">
    <property type="entry name" value="HTH_DeoR"/>
    <property type="match status" value="1"/>
</dbReference>
<dbReference type="PANTHER" id="PTHR30363:SF44">
    <property type="entry name" value="AGA OPERON TRANSCRIPTIONAL REPRESSOR-RELATED"/>
    <property type="match status" value="1"/>
</dbReference>
<organism evidence="5 6">
    <name type="scientific">Quadrisphaera setariae</name>
    <dbReference type="NCBI Taxonomy" id="2593304"/>
    <lineage>
        <taxon>Bacteria</taxon>
        <taxon>Bacillati</taxon>
        <taxon>Actinomycetota</taxon>
        <taxon>Actinomycetes</taxon>
        <taxon>Kineosporiales</taxon>
        <taxon>Kineosporiaceae</taxon>
        <taxon>Quadrisphaera</taxon>
    </lineage>
</organism>
<dbReference type="InterPro" id="IPR014036">
    <property type="entry name" value="DeoR-like_C"/>
</dbReference>
<evidence type="ECO:0000313" key="6">
    <source>
        <dbReference type="Proteomes" id="UP000321234"/>
    </source>
</evidence>
<dbReference type="InterPro" id="IPR050313">
    <property type="entry name" value="Carb_Metab_HTH_regulators"/>
</dbReference>
<dbReference type="OrthoDB" id="7688673at2"/>
<name>A0A5C8ZLD2_9ACTN</name>
<dbReference type="InterPro" id="IPR018356">
    <property type="entry name" value="Tscrpt_reg_HTH_DeoR_CS"/>
</dbReference>
<dbReference type="PANTHER" id="PTHR30363">
    <property type="entry name" value="HTH-TYPE TRANSCRIPTIONAL REGULATOR SRLR-RELATED"/>
    <property type="match status" value="1"/>
</dbReference>
<comment type="caution">
    <text evidence="5">The sequence shown here is derived from an EMBL/GenBank/DDBJ whole genome shotgun (WGS) entry which is preliminary data.</text>
</comment>
<evidence type="ECO:0000256" key="1">
    <source>
        <dbReference type="ARBA" id="ARBA00023015"/>
    </source>
</evidence>
<dbReference type="SMART" id="SM00420">
    <property type="entry name" value="HTH_DEOR"/>
    <property type="match status" value="1"/>
</dbReference>
<keyword evidence="6" id="KW-1185">Reference proteome</keyword>
<dbReference type="PROSITE" id="PS51000">
    <property type="entry name" value="HTH_DEOR_2"/>
    <property type="match status" value="1"/>
</dbReference>
<dbReference type="InterPro" id="IPR036388">
    <property type="entry name" value="WH-like_DNA-bd_sf"/>
</dbReference>
<dbReference type="SMART" id="SM01134">
    <property type="entry name" value="DeoRC"/>
    <property type="match status" value="1"/>
</dbReference>
<sequence>MLARQRQERILEEVRAHGGARVSDLVSALGVSEMTVRRDITILAGRGLVARVHGGATALSARAEEPGFSAKSQMALPQKEAIARAAAALVAPGSSVAISAGTTTHAVASALVDTPGLTVVTNSLPVAQVLHEAWCAPDGSSLSGGSVVLTGGERTPSDALVGPVAVAALRSLHVDTLLLGVHGVDAQAGLTTPNLVEGETNRALVAAARHVVVVADSSKWHVVGLAGIAALEDVDVLVTDDGLPQAARDLLAARVGRLVVAERAAALG</sequence>
<gene>
    <name evidence="5" type="ORF">FMM08_01355</name>
</gene>
<evidence type="ECO:0000256" key="3">
    <source>
        <dbReference type="ARBA" id="ARBA00023163"/>
    </source>
</evidence>
<dbReference type="Proteomes" id="UP000321234">
    <property type="component" value="Unassembled WGS sequence"/>
</dbReference>
<dbReference type="GO" id="GO:0003677">
    <property type="term" value="F:DNA binding"/>
    <property type="evidence" value="ECO:0007669"/>
    <property type="project" value="UniProtKB-KW"/>
</dbReference>
<evidence type="ECO:0000256" key="2">
    <source>
        <dbReference type="ARBA" id="ARBA00023125"/>
    </source>
</evidence>
<dbReference type="Gene3D" id="1.10.10.10">
    <property type="entry name" value="Winged helix-like DNA-binding domain superfamily/Winged helix DNA-binding domain"/>
    <property type="match status" value="1"/>
</dbReference>